<dbReference type="EMBL" id="JAHESD010000025">
    <property type="protein sequence ID" value="MBT1704110.1"/>
    <property type="molecule type" value="Genomic_DNA"/>
</dbReference>
<name>A0ABS5VRP5_9BACT</name>
<protein>
    <submittedName>
        <fullName evidence="3">Outer membrane beta-barrel protein</fullName>
    </submittedName>
</protein>
<feature type="chain" id="PRO_5046739373" evidence="1">
    <location>
        <begin position="22"/>
        <end position="200"/>
    </location>
</feature>
<dbReference type="Pfam" id="PF13568">
    <property type="entry name" value="OMP_b-brl_2"/>
    <property type="match status" value="1"/>
</dbReference>
<evidence type="ECO:0000313" key="4">
    <source>
        <dbReference type="Proteomes" id="UP000772618"/>
    </source>
</evidence>
<reference evidence="3 4" key="1">
    <citation type="submission" date="2021-05" db="EMBL/GenBank/DDBJ databases">
        <title>A Polyphasic approach of four new species of the genus Ohtaekwangia: Ohtaekwangia histidinii sp. nov., Ohtaekwangia cretensis sp. nov., Ohtaekwangia indiensis sp. nov., Ohtaekwangia reichenbachii sp. nov. from diverse environment.</title>
        <authorList>
            <person name="Octaviana S."/>
        </authorList>
    </citation>
    <scope>NUCLEOTIDE SEQUENCE [LARGE SCALE GENOMIC DNA]</scope>
    <source>
        <strain evidence="3 4">PWU20</strain>
    </source>
</reference>
<evidence type="ECO:0000256" key="1">
    <source>
        <dbReference type="SAM" id="SignalP"/>
    </source>
</evidence>
<proteinExistence type="predicted"/>
<dbReference type="InterPro" id="IPR025665">
    <property type="entry name" value="Beta-barrel_OMP_2"/>
</dbReference>
<organism evidence="3 4">
    <name type="scientific">Chryseosolibacter indicus</name>
    <dbReference type="NCBI Taxonomy" id="2782351"/>
    <lineage>
        <taxon>Bacteria</taxon>
        <taxon>Pseudomonadati</taxon>
        <taxon>Bacteroidota</taxon>
        <taxon>Cytophagia</taxon>
        <taxon>Cytophagales</taxon>
        <taxon>Chryseotaleaceae</taxon>
        <taxon>Chryseosolibacter</taxon>
    </lineage>
</organism>
<accession>A0ABS5VRP5</accession>
<dbReference type="SUPFAM" id="SSF56925">
    <property type="entry name" value="OMPA-like"/>
    <property type="match status" value="1"/>
</dbReference>
<dbReference type="InterPro" id="IPR011250">
    <property type="entry name" value="OMP/PagP_B-barrel"/>
</dbReference>
<sequence length="200" mass="22753">MKLNTLTLIVLVLTVPLICSAQATKFGIKAGINRSTLDNEGSDFEMFEARTGFRAGVHALFNLKDKWNLRAELLYSNDGANFKDTDLYLKLNQLSLPLLVNYAFTNSVSLELGPEFNYIIHEDSKWFLDEPSLSKKFDYGVALGIEVKPVSSLGVSLRNYFGFRYHDEFTSRDINNNLTDRLKIARSNVLSLSLNYYFIQ</sequence>
<evidence type="ECO:0000259" key="2">
    <source>
        <dbReference type="Pfam" id="PF13568"/>
    </source>
</evidence>
<dbReference type="Gene3D" id="2.40.160.20">
    <property type="match status" value="1"/>
</dbReference>
<comment type="caution">
    <text evidence="3">The sequence shown here is derived from an EMBL/GenBank/DDBJ whole genome shotgun (WGS) entry which is preliminary data.</text>
</comment>
<keyword evidence="4" id="KW-1185">Reference proteome</keyword>
<gene>
    <name evidence="3" type="ORF">KK060_12525</name>
</gene>
<dbReference type="Proteomes" id="UP000772618">
    <property type="component" value="Unassembled WGS sequence"/>
</dbReference>
<evidence type="ECO:0000313" key="3">
    <source>
        <dbReference type="EMBL" id="MBT1704110.1"/>
    </source>
</evidence>
<feature type="signal peptide" evidence="1">
    <location>
        <begin position="1"/>
        <end position="21"/>
    </location>
</feature>
<keyword evidence="1" id="KW-0732">Signal</keyword>
<feature type="domain" description="Outer membrane protein beta-barrel" evidence="2">
    <location>
        <begin position="24"/>
        <end position="164"/>
    </location>
</feature>
<dbReference type="RefSeq" id="WP_254154071.1">
    <property type="nucleotide sequence ID" value="NZ_JAHESD010000025.1"/>
</dbReference>